<dbReference type="InterPro" id="IPR005561">
    <property type="entry name" value="ANTAR"/>
</dbReference>
<dbReference type="SMART" id="SM01012">
    <property type="entry name" value="ANTAR"/>
    <property type="match status" value="1"/>
</dbReference>
<keyword evidence="1" id="KW-0808">Transferase</keyword>
<dbReference type="InterPro" id="IPR012074">
    <property type="entry name" value="GAF_ANTAR"/>
</dbReference>
<dbReference type="PROSITE" id="PS50921">
    <property type="entry name" value="ANTAR"/>
    <property type="match status" value="1"/>
</dbReference>
<keyword evidence="4" id="KW-0804">Transcription</keyword>
<evidence type="ECO:0000256" key="3">
    <source>
        <dbReference type="ARBA" id="ARBA00023015"/>
    </source>
</evidence>
<dbReference type="SUPFAM" id="SSF52172">
    <property type="entry name" value="CheY-like"/>
    <property type="match status" value="1"/>
</dbReference>
<keyword evidence="2" id="KW-0418">Kinase</keyword>
<dbReference type="PIRSF" id="PIRSF036625">
    <property type="entry name" value="GAF_ANTAR"/>
    <property type="match status" value="1"/>
</dbReference>
<dbReference type="Gene3D" id="1.10.10.10">
    <property type="entry name" value="Winged helix-like DNA-binding domain superfamily/Winged helix DNA-binding domain"/>
    <property type="match status" value="1"/>
</dbReference>
<dbReference type="InterPro" id="IPR003018">
    <property type="entry name" value="GAF"/>
</dbReference>
<dbReference type="Pfam" id="PF13185">
    <property type="entry name" value="GAF_2"/>
    <property type="match status" value="1"/>
</dbReference>
<dbReference type="InterPro" id="IPR029016">
    <property type="entry name" value="GAF-like_dom_sf"/>
</dbReference>
<gene>
    <name evidence="6" type="ORF">GCM10023321_72860</name>
</gene>
<evidence type="ECO:0000256" key="2">
    <source>
        <dbReference type="ARBA" id="ARBA00022777"/>
    </source>
</evidence>
<protein>
    <submittedName>
        <fullName evidence="6">GAF and ANTAR domain-containing protein</fullName>
    </submittedName>
</protein>
<evidence type="ECO:0000259" key="5">
    <source>
        <dbReference type="PROSITE" id="PS50921"/>
    </source>
</evidence>
<evidence type="ECO:0000256" key="1">
    <source>
        <dbReference type="ARBA" id="ARBA00022679"/>
    </source>
</evidence>
<dbReference type="SMART" id="SM00065">
    <property type="entry name" value="GAF"/>
    <property type="match status" value="1"/>
</dbReference>
<feature type="domain" description="ANTAR" evidence="5">
    <location>
        <begin position="173"/>
        <end position="234"/>
    </location>
</feature>
<evidence type="ECO:0000313" key="7">
    <source>
        <dbReference type="Proteomes" id="UP001428817"/>
    </source>
</evidence>
<dbReference type="Gene3D" id="3.30.450.40">
    <property type="match status" value="1"/>
</dbReference>
<organism evidence="6 7">
    <name type="scientific">Pseudonocardia eucalypti</name>
    <dbReference type="NCBI Taxonomy" id="648755"/>
    <lineage>
        <taxon>Bacteria</taxon>
        <taxon>Bacillati</taxon>
        <taxon>Actinomycetota</taxon>
        <taxon>Actinomycetes</taxon>
        <taxon>Pseudonocardiales</taxon>
        <taxon>Pseudonocardiaceae</taxon>
        <taxon>Pseudonocardia</taxon>
    </lineage>
</organism>
<reference evidence="7" key="1">
    <citation type="journal article" date="2019" name="Int. J. Syst. Evol. Microbiol.">
        <title>The Global Catalogue of Microorganisms (GCM) 10K type strain sequencing project: providing services to taxonomists for standard genome sequencing and annotation.</title>
        <authorList>
            <consortium name="The Broad Institute Genomics Platform"/>
            <consortium name="The Broad Institute Genome Sequencing Center for Infectious Disease"/>
            <person name="Wu L."/>
            <person name="Ma J."/>
        </authorList>
    </citation>
    <scope>NUCLEOTIDE SEQUENCE [LARGE SCALE GENOMIC DNA]</scope>
    <source>
        <strain evidence="7">JCM 18303</strain>
    </source>
</reference>
<proteinExistence type="predicted"/>
<evidence type="ECO:0000256" key="4">
    <source>
        <dbReference type="ARBA" id="ARBA00023163"/>
    </source>
</evidence>
<sequence length="248" mass="27430">MSQTDATREQLVAQAFVSLADTLVDEYDVIELLTRLVGYGIQLLGADAGGILLADPHDVLRVVAASNEDARLTELMQLQNDQGPCLDCYHHSTPVNVADIAASTERWPRFVAAATHRPVFRAVHALPLRLRGQAIGALNLWHHHTVAMRTDDLVLGQALADVATIAILQERAIRRAEVLNEQLQSALNSRVIIEQAKGVLAQHATLPMDQAFDLMRRYARTHNQRLAQVARDLTQRTLDPNTVIPPTR</sequence>
<accession>A0ABP9R7P4</accession>
<comment type="caution">
    <text evidence="6">The sequence shown here is derived from an EMBL/GenBank/DDBJ whole genome shotgun (WGS) entry which is preliminary data.</text>
</comment>
<dbReference type="InterPro" id="IPR011006">
    <property type="entry name" value="CheY-like_superfamily"/>
</dbReference>
<dbReference type="RefSeq" id="WP_185065242.1">
    <property type="nucleotide sequence ID" value="NZ_BAABJP010000051.1"/>
</dbReference>
<keyword evidence="7" id="KW-1185">Reference proteome</keyword>
<dbReference type="InterPro" id="IPR036388">
    <property type="entry name" value="WH-like_DNA-bd_sf"/>
</dbReference>
<dbReference type="SUPFAM" id="SSF55781">
    <property type="entry name" value="GAF domain-like"/>
    <property type="match status" value="1"/>
</dbReference>
<keyword evidence="3" id="KW-0805">Transcription regulation</keyword>
<evidence type="ECO:0000313" key="6">
    <source>
        <dbReference type="EMBL" id="GAA5172663.1"/>
    </source>
</evidence>
<dbReference type="Proteomes" id="UP001428817">
    <property type="component" value="Unassembled WGS sequence"/>
</dbReference>
<name>A0ABP9R7P4_9PSEU</name>
<dbReference type="EMBL" id="BAABJP010000051">
    <property type="protein sequence ID" value="GAA5172663.1"/>
    <property type="molecule type" value="Genomic_DNA"/>
</dbReference>
<dbReference type="Pfam" id="PF03861">
    <property type="entry name" value="ANTAR"/>
    <property type="match status" value="1"/>
</dbReference>